<dbReference type="CDD" id="cd18091">
    <property type="entry name" value="SpoU-like_TRM3-like"/>
    <property type="match status" value="1"/>
</dbReference>
<evidence type="ECO:0000259" key="4">
    <source>
        <dbReference type="Pfam" id="PF00588"/>
    </source>
</evidence>
<reference evidence="5" key="1">
    <citation type="journal article" date="2021" name="Proc. Natl. Acad. Sci. U.S.A.">
        <title>Three genomes in the algal genus Volvox reveal the fate of a haploid sex-determining region after a transition to homothallism.</title>
        <authorList>
            <person name="Yamamoto K."/>
            <person name="Hamaji T."/>
            <person name="Kawai-Toyooka H."/>
            <person name="Matsuzaki R."/>
            <person name="Takahashi F."/>
            <person name="Nishimura Y."/>
            <person name="Kawachi M."/>
            <person name="Noguchi H."/>
            <person name="Minakuchi Y."/>
            <person name="Umen J.G."/>
            <person name="Toyoda A."/>
            <person name="Nozaki H."/>
        </authorList>
    </citation>
    <scope>NUCLEOTIDE SEQUENCE</scope>
    <source>
        <strain evidence="5">NIES-3785</strain>
    </source>
</reference>
<comment type="caution">
    <text evidence="5">The sequence shown here is derived from an EMBL/GenBank/DDBJ whole genome shotgun (WGS) entry which is preliminary data.</text>
</comment>
<dbReference type="Gene3D" id="3.40.1280.10">
    <property type="match status" value="1"/>
</dbReference>
<dbReference type="SUPFAM" id="SSF48371">
    <property type="entry name" value="ARM repeat"/>
    <property type="match status" value="1"/>
</dbReference>
<evidence type="ECO:0000313" key="6">
    <source>
        <dbReference type="Proteomes" id="UP000722791"/>
    </source>
</evidence>
<keyword evidence="1" id="KW-0489">Methyltransferase</keyword>
<sequence length="1950" mass="205151">MNSVLILHGRLAALSACAEKLDVRGRAAMVSVALEIASPSQQFLSDLYDVCTLSVASSKCTAGNAPDDSLSSTGSVSGECVSGGSAAQLCATCTAAALHYLSQQDGRVVQQFLDAFFLPLLSQRAALPDKTCRLQACTGLVALLISNRLWSQLEQLVRRCCHALETAATVDPGGASKLPLPVACTLLTVTVQQLCPLVSVAEELTAGATPASNGENTVTTAANAANMLRWLLSQLRPALRSLLPSPSASARQTALRVLVPITLNVAQACGSSDLASTVQDAWQLALDLLSGDRGGNSSSSSNEAIAVTRDNVGDGGPAAACPAVSVCATTQRIALALLVSISGVLLDPAAGVDVRGCERFWELLRTCLGSSADVDALERKRAMLLLQRLAPAGQMDSPGWATWAALYDILDEFPIHLMAPVWEKIDQLHAPAPEFQTETVVPKSYIPRKKELKQRKAASAAAADGTRVDDSTPGAVGTDSWSVPQAWQCILWSRALQHGNVQVQRLGMRTFLQRDWRSEDVLRSVPLGFVKGVLLPAITRDIHYRGGAAEAEVLDVQALAAAWLRGWFAAASIEQRMEGLLAIRGMVCGTDVSRLGIQQLMRCIAEAARGAAADGQLQCAVAAAATAAPPPDASSSAASFPAAMLGALRAVLVYLTTFTGIPYKQSVRQSAIATASAVVPVEMAGIGSCMRLLLELPPATLEPGGELRNQVRFWLLGRSNAVNTDGDAVTAALSRSEAATVSAWLQVVLDDYWSQGSAAAAAPIVQLLLLLDDVEAACAAIVGRLRTSLYGMYGRPYLQASETHHALVLLRELLAALTRQTSSPPPQVPSTLQSAVVGLLVTCCDDICSAASHAADAFLEADPPAAAGGLDRADAAWACVALALVLACRSSDPSAVPVARRLATTLLALLARLAKTPLPAARYSAVVTGLRAATAAAEALRQAAAVSAHIRAVVVERLDTSALAMAALRDSAAAAAEVVAASSAARGRGCTDTQADESQMLAEVEAAKWPLLDAATALVAVVDGTANTAGGGLQPGVVSDVLSQAVAALSEYPEGQVLPLLRCLRRCWVTVARVGPELQAAMVEALGADMPSPSPPQDATAANGSDSSSADAASTVLEALCWPVVRALWNALCATPRRTSPLCAAFVNTALLPCLYVQQSDSQLRALHGPQGPCRWLLSRLLEWGGTSSRFLLLLACQLGSFLPLQPVLVECYCREIQMLLLWGSRKGSTYDPDGTTSDVPEAEELSAVAGPPLPGLVANAAIGTEVAPRVALLCCIHQMAENAGCVWPLPGTSAVANTATAVAAAGSGTRASQMMPDSTDVAVAETHGEAPKRRPVIIFGDSSEWEEQAAGLSAALQDASYVGSGSKPTTATMGAAATAADVGDADGDLADYGAPPPSDPKDPSLIAGRLLWRHLLSVGLNDPLLSTDKVRNGSELHRQKVRLWQSLVVLSSFVPREECGAAVSQMLGQVNGNNPPTVKQYIEAVVAALVLREPSVLYEQILPLLTNYSRHMTGLGSYILIAAQVLLHSPPPVQRRHLRPLLLAICPWLMCHGHNVRTYAQLVMWALMQRFPPESALWAHSIGDLGYLHHMLAFMQSNVDLVRLRRNIGDPILEWSPAALSHPVRVFASAPDSVCLAGSPIEQATFEGAPSTLVDRIQTFLVSERHRLRDELSDRAAEREFAPQDPNNKKATAAAATDGIAAGMAARPGGGIGDFQRKITPEALMATLTLQGPGSAAQGTGGGLGGSSSVAAVTDQGVLVDLLQQEEEEEAEAAQDWKSSSGSRQLRHDVLLVASLIDKLPNLAGLARTCEVLGAGRLVLADLAATRDPVFTSVSVTAEQWLPMEEVKPAALLAWLERRAAEGYTLVGLEQTAESVRLPDYRWPAKVVLVLGREKEGIPPEVLSLLDATLEIPQRGIIRSLNVHVSGAIALYEYVRQMQFQQLPSALGN</sequence>
<evidence type="ECO:0000256" key="3">
    <source>
        <dbReference type="SAM" id="MobiDB-lite"/>
    </source>
</evidence>
<feature type="region of interest" description="Disordered" evidence="3">
    <location>
        <begin position="1087"/>
        <end position="1107"/>
    </location>
</feature>
<keyword evidence="2" id="KW-0808">Transferase</keyword>
<gene>
    <name evidence="5" type="ORF">Vretimale_1540</name>
</gene>
<evidence type="ECO:0000313" key="5">
    <source>
        <dbReference type="EMBL" id="GIL95580.1"/>
    </source>
</evidence>
<feature type="compositionally biased region" description="Low complexity" evidence="3">
    <location>
        <begin position="1098"/>
        <end position="1107"/>
    </location>
</feature>
<dbReference type="GO" id="GO:0003723">
    <property type="term" value="F:RNA binding"/>
    <property type="evidence" value="ECO:0007669"/>
    <property type="project" value="InterPro"/>
</dbReference>
<dbReference type="PANTHER" id="PTHR12029:SF11">
    <property type="entry name" value="METHYLTRANSFERASE TARBP1-RELATED"/>
    <property type="match status" value="1"/>
</dbReference>
<feature type="domain" description="tRNA/rRNA methyltransferase SpoU type" evidence="4">
    <location>
        <begin position="1791"/>
        <end position="1933"/>
    </location>
</feature>
<dbReference type="GO" id="GO:0030488">
    <property type="term" value="P:tRNA methylation"/>
    <property type="evidence" value="ECO:0007669"/>
    <property type="project" value="InterPro"/>
</dbReference>
<dbReference type="InterPro" id="IPR045330">
    <property type="entry name" value="TRM3/TARBP1"/>
</dbReference>
<dbReference type="InterPro" id="IPR001537">
    <property type="entry name" value="SpoU_MeTrfase"/>
</dbReference>
<dbReference type="SUPFAM" id="SSF75217">
    <property type="entry name" value="alpha/beta knot"/>
    <property type="match status" value="1"/>
</dbReference>
<name>A0A8J4D4I6_9CHLO</name>
<dbReference type="InterPro" id="IPR016024">
    <property type="entry name" value="ARM-type_fold"/>
</dbReference>
<dbReference type="Pfam" id="PF00588">
    <property type="entry name" value="SpoU_methylase"/>
    <property type="match status" value="1"/>
</dbReference>
<feature type="region of interest" description="Disordered" evidence="3">
    <location>
        <begin position="456"/>
        <end position="479"/>
    </location>
</feature>
<dbReference type="InterPro" id="IPR029028">
    <property type="entry name" value="Alpha/beta_knot_MTases"/>
</dbReference>
<dbReference type="InterPro" id="IPR044748">
    <property type="entry name" value="Trm3/TARBP1_C"/>
</dbReference>
<organism evidence="5 6">
    <name type="scientific">Volvox reticuliferus</name>
    <dbReference type="NCBI Taxonomy" id="1737510"/>
    <lineage>
        <taxon>Eukaryota</taxon>
        <taxon>Viridiplantae</taxon>
        <taxon>Chlorophyta</taxon>
        <taxon>core chlorophytes</taxon>
        <taxon>Chlorophyceae</taxon>
        <taxon>CS clade</taxon>
        <taxon>Chlamydomonadales</taxon>
        <taxon>Volvocaceae</taxon>
        <taxon>Volvox</taxon>
    </lineage>
</organism>
<dbReference type="PANTHER" id="PTHR12029">
    <property type="entry name" value="RNA METHYLTRANSFERASE"/>
    <property type="match status" value="1"/>
</dbReference>
<evidence type="ECO:0000256" key="2">
    <source>
        <dbReference type="ARBA" id="ARBA00022679"/>
    </source>
</evidence>
<dbReference type="Proteomes" id="UP000722791">
    <property type="component" value="Unassembled WGS sequence"/>
</dbReference>
<dbReference type="InterPro" id="IPR029026">
    <property type="entry name" value="tRNA_m1G_MTases_N"/>
</dbReference>
<protein>
    <recommendedName>
        <fullName evidence="4">tRNA/rRNA methyltransferase SpoU type domain-containing protein</fullName>
    </recommendedName>
</protein>
<dbReference type="GO" id="GO:0016423">
    <property type="term" value="F:tRNA (guanine) methyltransferase activity"/>
    <property type="evidence" value="ECO:0007669"/>
    <property type="project" value="InterPro"/>
</dbReference>
<dbReference type="EMBL" id="BNCQ01000002">
    <property type="protein sequence ID" value="GIL95580.1"/>
    <property type="molecule type" value="Genomic_DNA"/>
</dbReference>
<evidence type="ECO:0000256" key="1">
    <source>
        <dbReference type="ARBA" id="ARBA00022603"/>
    </source>
</evidence>
<proteinExistence type="predicted"/>
<accession>A0A8J4D4I6</accession>